<dbReference type="CDD" id="cd11528">
    <property type="entry name" value="NTP-PPase_MazG_Nterm"/>
    <property type="match status" value="1"/>
</dbReference>
<evidence type="ECO:0000256" key="1">
    <source>
        <dbReference type="SAM" id="MobiDB-lite"/>
    </source>
</evidence>
<dbReference type="RefSeq" id="WP_330503602.1">
    <property type="nucleotide sequence ID" value="NZ_JAZDUE010000003.1"/>
</dbReference>
<dbReference type="Gene3D" id="1.10.287.1080">
    <property type="entry name" value="MazG-like"/>
    <property type="match status" value="1"/>
</dbReference>
<dbReference type="Pfam" id="PF03819">
    <property type="entry name" value="MazG"/>
    <property type="match status" value="1"/>
</dbReference>
<dbReference type="PANTHER" id="PTHR30522">
    <property type="entry name" value="NUCLEOSIDE TRIPHOSPHATE PYROPHOSPHOHYDROLASE"/>
    <property type="match status" value="1"/>
</dbReference>
<dbReference type="Proteomes" id="UP001335729">
    <property type="component" value="Unassembled WGS sequence"/>
</dbReference>
<protein>
    <submittedName>
        <fullName evidence="3">MazG family protein</fullName>
    </submittedName>
</protein>
<dbReference type="PANTHER" id="PTHR30522:SF0">
    <property type="entry name" value="NUCLEOSIDE TRIPHOSPHATE PYROPHOSPHOHYDROLASE"/>
    <property type="match status" value="1"/>
</dbReference>
<feature type="region of interest" description="Disordered" evidence="1">
    <location>
        <begin position="297"/>
        <end position="316"/>
    </location>
</feature>
<gene>
    <name evidence="3" type="ORF">V1Y59_04225</name>
</gene>
<evidence type="ECO:0000313" key="4">
    <source>
        <dbReference type="Proteomes" id="UP001335729"/>
    </source>
</evidence>
<dbReference type="InterPro" id="IPR011551">
    <property type="entry name" value="NTP_PyrPHydrolase_MazG"/>
</dbReference>
<sequence length="316" mass="34717">MTVILLDPLRPDVIPTRALPLLSGPLTVTEDVHPSTLWDLGLTGATWAERDDLDATLLTSDATHRFVRARIERGEDVIRARPVPGDALLESAALMDTLRRTGPWESTQTHVSLRRYLLEECYELLDAIDDGDHILLREELGDLLLQVLFHARIAADHPDEPFDIDDVAQSFLTKVRGRTPGVLSGAHADLETQIREWEERKAAEKARGSVLDGVATTAPALALTQKVLERLSAAGFPMDTIDPDILSVTVAPGGDSVEEVARQRVRQLMSQVRDAEKRAEADGLTLDHREAWESMLNPVGDNLGTVGEEQEPTTGP</sequence>
<evidence type="ECO:0000313" key="3">
    <source>
        <dbReference type="EMBL" id="MEE4022277.1"/>
    </source>
</evidence>
<keyword evidence="4" id="KW-1185">Reference proteome</keyword>
<dbReference type="InterPro" id="IPR004518">
    <property type="entry name" value="MazG-like_dom"/>
</dbReference>
<comment type="caution">
    <text evidence="3">The sequence shown here is derived from an EMBL/GenBank/DDBJ whole genome shotgun (WGS) entry which is preliminary data.</text>
</comment>
<feature type="domain" description="NTP pyrophosphohydrolase MazG-like" evidence="2">
    <location>
        <begin position="108"/>
        <end position="182"/>
    </location>
</feature>
<dbReference type="SUPFAM" id="SSF101386">
    <property type="entry name" value="all-alpha NTP pyrophosphatases"/>
    <property type="match status" value="1"/>
</dbReference>
<organism evidence="3 4">
    <name type="scientific">Gordonia prachuapensis</name>
    <dbReference type="NCBI Taxonomy" id="3115651"/>
    <lineage>
        <taxon>Bacteria</taxon>
        <taxon>Bacillati</taxon>
        <taxon>Actinomycetota</taxon>
        <taxon>Actinomycetes</taxon>
        <taxon>Mycobacteriales</taxon>
        <taxon>Gordoniaceae</taxon>
        <taxon>Gordonia</taxon>
    </lineage>
</organism>
<accession>A0ABU7MPM2</accession>
<name>A0ABU7MPM2_9ACTN</name>
<evidence type="ECO:0000259" key="2">
    <source>
        <dbReference type="Pfam" id="PF03819"/>
    </source>
</evidence>
<proteinExistence type="predicted"/>
<reference evidence="3 4" key="1">
    <citation type="submission" date="2024-01" db="EMBL/GenBank/DDBJ databases">
        <title>Draft genome sequence of Gordonia sp. PKS22-38.</title>
        <authorList>
            <person name="Suphannarot A."/>
            <person name="Mingma R."/>
        </authorList>
    </citation>
    <scope>NUCLEOTIDE SEQUENCE [LARGE SCALE GENOMIC DNA]</scope>
    <source>
        <strain evidence="3 4">PKS22-38</strain>
    </source>
</reference>
<dbReference type="EMBL" id="JAZDUE010000003">
    <property type="protein sequence ID" value="MEE4022277.1"/>
    <property type="molecule type" value="Genomic_DNA"/>
</dbReference>
<dbReference type="InterPro" id="IPR048015">
    <property type="entry name" value="NTP-PPase_MazG-like_N"/>
</dbReference>